<name>A0ABY3PSW4_9CYAN</name>
<sequence>MDELRSLDQIELDNPGFGLSRRYDREGVEYAIFYRAAVGSSRHVHCRDKNQIQAIIDRLRAARERGD</sequence>
<proteinExistence type="predicted"/>
<organism evidence="1 2">
    <name type="scientific">Gloeobacter morelensis MG652769</name>
    <dbReference type="NCBI Taxonomy" id="2781736"/>
    <lineage>
        <taxon>Bacteria</taxon>
        <taxon>Bacillati</taxon>
        <taxon>Cyanobacteriota</taxon>
        <taxon>Cyanophyceae</taxon>
        <taxon>Gloeobacterales</taxon>
        <taxon>Gloeobacteraceae</taxon>
        <taxon>Gloeobacter</taxon>
        <taxon>Gloeobacter morelensis</taxon>
    </lineage>
</organism>
<keyword evidence="2" id="KW-1185">Reference proteome</keyword>
<evidence type="ECO:0000313" key="1">
    <source>
        <dbReference type="EMBL" id="UFP96838.1"/>
    </source>
</evidence>
<dbReference type="RefSeq" id="WP_230844173.1">
    <property type="nucleotide sequence ID" value="NZ_CP063845.1"/>
</dbReference>
<evidence type="ECO:0000313" key="2">
    <source>
        <dbReference type="Proteomes" id="UP001054846"/>
    </source>
</evidence>
<dbReference type="Proteomes" id="UP001054846">
    <property type="component" value="Chromosome"/>
</dbReference>
<gene>
    <name evidence="1" type="ORF">ISF26_11785</name>
</gene>
<dbReference type="EMBL" id="CP063845">
    <property type="protein sequence ID" value="UFP96838.1"/>
    <property type="molecule type" value="Genomic_DNA"/>
</dbReference>
<accession>A0ABY3PSW4</accession>
<reference evidence="1 2" key="1">
    <citation type="journal article" date="2021" name="Genome Biol. Evol.">
        <title>Complete Genome Sequencing of a Novel Gloeobacter Species from a Waterfall Cave in Mexico.</title>
        <authorList>
            <person name="Saw J.H."/>
            <person name="Cardona T."/>
            <person name="Montejano G."/>
        </authorList>
    </citation>
    <scope>NUCLEOTIDE SEQUENCE [LARGE SCALE GENOMIC DNA]</scope>
    <source>
        <strain evidence="1">MG652769</strain>
    </source>
</reference>
<protein>
    <submittedName>
        <fullName evidence="1">Uncharacterized protein</fullName>
    </submittedName>
</protein>